<feature type="transmembrane region" description="Helical" evidence="10">
    <location>
        <begin position="365"/>
        <end position="382"/>
    </location>
</feature>
<evidence type="ECO:0000256" key="8">
    <source>
        <dbReference type="PIRSR" id="PIRSR605150-2"/>
    </source>
</evidence>
<evidence type="ECO:0000313" key="12">
    <source>
        <dbReference type="Proteomes" id="UP000243459"/>
    </source>
</evidence>
<feature type="binding site" evidence="8">
    <location>
        <position position="148"/>
    </location>
    <ligand>
        <name>UDP-alpha-D-glucose</name>
        <dbReference type="ChEBI" id="CHEBI:58885"/>
    </ligand>
</feature>
<accession>A0A5P1EWX7</accession>
<protein>
    <recommendedName>
        <fullName evidence="13">Glycosyltransferase 2-like domain-containing protein</fullName>
    </recommendedName>
</protein>
<evidence type="ECO:0000313" key="11">
    <source>
        <dbReference type="EMBL" id="ONK68630.1"/>
    </source>
</evidence>
<comment type="subcellular location">
    <subcellularLocation>
        <location evidence="1">Endomembrane system</location>
        <topology evidence="1">Multi-pass membrane protein</topology>
    </subcellularLocation>
</comment>
<evidence type="ECO:0008006" key="13">
    <source>
        <dbReference type="Google" id="ProtNLM"/>
    </source>
</evidence>
<dbReference type="EMBL" id="CM007385">
    <property type="protein sequence ID" value="ONK68630.1"/>
    <property type="molecule type" value="Genomic_DNA"/>
</dbReference>
<keyword evidence="4 10" id="KW-0812">Transmembrane</keyword>
<dbReference type="Pfam" id="PF03552">
    <property type="entry name" value="Cellulose_synt"/>
    <property type="match status" value="2"/>
</dbReference>
<dbReference type="InterPro" id="IPR029044">
    <property type="entry name" value="Nucleotide-diphossugar_trans"/>
</dbReference>
<organism evidence="11 12">
    <name type="scientific">Asparagus officinalis</name>
    <name type="common">Garden asparagus</name>
    <dbReference type="NCBI Taxonomy" id="4686"/>
    <lineage>
        <taxon>Eukaryota</taxon>
        <taxon>Viridiplantae</taxon>
        <taxon>Streptophyta</taxon>
        <taxon>Embryophyta</taxon>
        <taxon>Tracheophyta</taxon>
        <taxon>Spermatophyta</taxon>
        <taxon>Magnoliopsida</taxon>
        <taxon>Liliopsida</taxon>
        <taxon>Asparagales</taxon>
        <taxon>Asparagaceae</taxon>
        <taxon>Asparagoideae</taxon>
        <taxon>Asparagus</taxon>
    </lineage>
</organism>
<keyword evidence="12" id="KW-1185">Reference proteome</keyword>
<dbReference type="OMA" id="LIWIHRE"/>
<keyword evidence="6 10" id="KW-0472">Membrane</keyword>
<name>A0A5P1EWX7_ASPOF</name>
<dbReference type="Gene3D" id="3.90.550.10">
    <property type="entry name" value="Spore Coat Polysaccharide Biosynthesis Protein SpsA, Chain A"/>
    <property type="match status" value="1"/>
</dbReference>
<reference evidence="12" key="1">
    <citation type="journal article" date="2017" name="Nat. Commun.">
        <title>The asparagus genome sheds light on the origin and evolution of a young Y chromosome.</title>
        <authorList>
            <person name="Harkess A."/>
            <person name="Zhou J."/>
            <person name="Xu C."/>
            <person name="Bowers J.E."/>
            <person name="Van der Hulst R."/>
            <person name="Ayyampalayam S."/>
            <person name="Mercati F."/>
            <person name="Riccardi P."/>
            <person name="McKain M.R."/>
            <person name="Kakrana A."/>
            <person name="Tang H."/>
            <person name="Ray J."/>
            <person name="Groenendijk J."/>
            <person name="Arikit S."/>
            <person name="Mathioni S.M."/>
            <person name="Nakano M."/>
            <person name="Shan H."/>
            <person name="Telgmann-Rauber A."/>
            <person name="Kanno A."/>
            <person name="Yue Z."/>
            <person name="Chen H."/>
            <person name="Li W."/>
            <person name="Chen Y."/>
            <person name="Xu X."/>
            <person name="Zhang Y."/>
            <person name="Luo S."/>
            <person name="Chen H."/>
            <person name="Gao J."/>
            <person name="Mao Z."/>
            <person name="Pires J.C."/>
            <person name="Luo M."/>
            <person name="Kudrna D."/>
            <person name="Wing R.A."/>
            <person name="Meyers B.C."/>
            <person name="Yi K."/>
            <person name="Kong H."/>
            <person name="Lavrijsen P."/>
            <person name="Sunseri F."/>
            <person name="Falavigna A."/>
            <person name="Ye Y."/>
            <person name="Leebens-Mack J.H."/>
            <person name="Chen G."/>
        </authorList>
    </citation>
    <scope>NUCLEOTIDE SEQUENCE [LARGE SCALE GENOMIC DNA]</scope>
    <source>
        <strain evidence="12">cv. DH0086</strain>
    </source>
</reference>
<evidence type="ECO:0000256" key="2">
    <source>
        <dbReference type="ARBA" id="ARBA00022676"/>
    </source>
</evidence>
<keyword evidence="5 10" id="KW-1133">Transmembrane helix</keyword>
<feature type="transmembrane region" description="Helical" evidence="10">
    <location>
        <begin position="402"/>
        <end position="422"/>
    </location>
</feature>
<gene>
    <name evidence="11" type="ORF">A4U43_C05F14140</name>
</gene>
<feature type="binding site" evidence="8">
    <location>
        <position position="119"/>
    </location>
    <ligand>
        <name>UDP-alpha-D-glucose</name>
        <dbReference type="ChEBI" id="CHEBI:58885"/>
    </ligand>
</feature>
<evidence type="ECO:0000256" key="4">
    <source>
        <dbReference type="ARBA" id="ARBA00022692"/>
    </source>
</evidence>
<dbReference type="GO" id="GO:0071555">
    <property type="term" value="P:cell wall organization"/>
    <property type="evidence" value="ECO:0007669"/>
    <property type="project" value="UniProtKB-KW"/>
</dbReference>
<dbReference type="GO" id="GO:0071669">
    <property type="term" value="P:plant-type cell wall organization or biogenesis"/>
    <property type="evidence" value="ECO:0007669"/>
    <property type="project" value="UniProtKB-ARBA"/>
</dbReference>
<evidence type="ECO:0000256" key="5">
    <source>
        <dbReference type="ARBA" id="ARBA00022989"/>
    </source>
</evidence>
<keyword evidence="3" id="KW-0808">Transferase</keyword>
<dbReference type="Proteomes" id="UP000243459">
    <property type="component" value="Chromosome 5"/>
</dbReference>
<dbReference type="Gramene" id="ONK68630">
    <property type="protein sequence ID" value="ONK68630"/>
    <property type="gene ID" value="A4U43_C05F14140"/>
</dbReference>
<feature type="transmembrane region" description="Helical" evidence="10">
    <location>
        <begin position="58"/>
        <end position="78"/>
    </location>
</feature>
<dbReference type="AlphaFoldDB" id="A0A5P1EWX7"/>
<dbReference type="SUPFAM" id="SSF53448">
    <property type="entry name" value="Nucleotide-diphospho-sugar transferases"/>
    <property type="match status" value="1"/>
</dbReference>
<proteinExistence type="predicted"/>
<feature type="transmembrane region" description="Helical" evidence="10">
    <location>
        <begin position="24"/>
        <end position="46"/>
    </location>
</feature>
<evidence type="ECO:0000256" key="9">
    <source>
        <dbReference type="PIRSR" id="PIRSR605150-3"/>
    </source>
</evidence>
<evidence type="ECO:0000256" key="6">
    <source>
        <dbReference type="ARBA" id="ARBA00023136"/>
    </source>
</evidence>
<feature type="binding site" evidence="9">
    <location>
        <position position="241"/>
    </location>
    <ligand>
        <name>Mn(2+)</name>
        <dbReference type="ChEBI" id="CHEBI:29035"/>
    </ligand>
</feature>
<dbReference type="GO" id="GO:0012505">
    <property type="term" value="C:endomembrane system"/>
    <property type="evidence" value="ECO:0007669"/>
    <property type="project" value="UniProtKB-SubCell"/>
</dbReference>
<keyword evidence="7" id="KW-0961">Cell wall biogenesis/degradation</keyword>
<dbReference type="GO" id="GO:0016760">
    <property type="term" value="F:cellulose synthase (UDP-forming) activity"/>
    <property type="evidence" value="ECO:0007669"/>
    <property type="project" value="InterPro"/>
</dbReference>
<dbReference type="PANTHER" id="PTHR13301">
    <property type="entry name" value="X-BOX TRANSCRIPTION FACTOR-RELATED"/>
    <property type="match status" value="1"/>
</dbReference>
<keyword evidence="2" id="KW-0328">Glycosyltransferase</keyword>
<dbReference type="GO" id="GO:0030244">
    <property type="term" value="P:cellulose biosynthetic process"/>
    <property type="evidence" value="ECO:0007669"/>
    <property type="project" value="InterPro"/>
</dbReference>
<evidence type="ECO:0000256" key="7">
    <source>
        <dbReference type="ARBA" id="ARBA00023316"/>
    </source>
</evidence>
<dbReference type="GO" id="GO:0016020">
    <property type="term" value="C:membrane"/>
    <property type="evidence" value="ECO:0007669"/>
    <property type="project" value="InterPro"/>
</dbReference>
<evidence type="ECO:0000256" key="10">
    <source>
        <dbReference type="SAM" id="Phobius"/>
    </source>
</evidence>
<evidence type="ECO:0000256" key="3">
    <source>
        <dbReference type="ARBA" id="ARBA00022679"/>
    </source>
</evidence>
<dbReference type="InterPro" id="IPR005150">
    <property type="entry name" value="Cellulose_synth"/>
</dbReference>
<sequence>MGGGGGGGGAGGPLFESRGAKGRLWYKLYAASVLVGIFLIWVYRAIHLPKGGGGGGEGRLIWIGLFGAEIFFGLYWILTQVVRWNPIYHQTFKGRLSKRYENDLPPIDIFVCTADPTIEPPMLVVNTVLSMMAFDYPTKKLSVYLSDDGFSQLTFYALLEAASFSKFWIPYCNKFKVEQSPASYFSSVSNLTEFYSANEFSAIKILIDGRDPKTVDVEGVSLPTLVYVAREKRHEYPHNFKAGAINALIRVSSEISDAPFILIVDCDMYSNSSQSVRDAMCFFMDGENGHDIAFVQFPQNFRNLHKNNTYGDYITIVNEILSLWFIPFAYIITATQAFSLLECLRCGETFTSWWNMQKMKMMRRTTSYLFSFIDTTLQQLGLGNSGFIITAKIAEDEALKRFSYVTALFVSLNLIWPSLLTYQWRIFFFEISLC</sequence>
<evidence type="ECO:0000256" key="1">
    <source>
        <dbReference type="ARBA" id="ARBA00004127"/>
    </source>
</evidence>
<feature type="binding site" evidence="9">
    <location>
        <position position="265"/>
    </location>
    <ligand>
        <name>Mn(2+)</name>
        <dbReference type="ChEBI" id="CHEBI:29035"/>
    </ligand>
</feature>